<feature type="compositionally biased region" description="Basic and acidic residues" evidence="1">
    <location>
        <begin position="1"/>
        <end position="22"/>
    </location>
</feature>
<dbReference type="EMBL" id="LFZN01000156">
    <property type="protein sequence ID" value="KXS97021.1"/>
    <property type="molecule type" value="Genomic_DNA"/>
</dbReference>
<dbReference type="InterPro" id="IPR044688">
    <property type="entry name" value="SCI-1-like"/>
</dbReference>
<feature type="compositionally biased region" description="Basic and acidic residues" evidence="1">
    <location>
        <begin position="111"/>
        <end position="128"/>
    </location>
</feature>
<evidence type="ECO:0000313" key="2">
    <source>
        <dbReference type="EMBL" id="KXS97021.1"/>
    </source>
</evidence>
<proteinExistence type="predicted"/>
<evidence type="ECO:0008006" key="4">
    <source>
        <dbReference type="Google" id="ProtNLM"/>
    </source>
</evidence>
<sequence>MATESDHALPEIMKDENREARNDAPAVHLPFHQQPLEKRDFEKYEALFAEYLDVQKRINIRELSRDEVKGRWKSFLGKWNKRGLAEGWYDPEAKTRADERSQAKPHLPQRQSRDRVPPSKQEPDQNHSEDEDEDDFGPSLLGHEVSRAGPAIPNLQDLQHRQELADEAARNDRADSRYDHQMDRKEQKSRLEELVPRADPGSRERQIEKKADKTSVLHSFREAKDGGEVEVKDSDLMGDDEGFKAELKKREKVKNEREIRKEEFLRARIAEREARMRGYREKEEKTMSVLREIARERFG</sequence>
<evidence type="ECO:0000313" key="3">
    <source>
        <dbReference type="Proteomes" id="UP000070133"/>
    </source>
</evidence>
<gene>
    <name evidence="2" type="ORF">AC578_1893</name>
</gene>
<accession>A0A139H3M1</accession>
<protein>
    <recommendedName>
        <fullName evidence="4">RNA helicase HEL117</fullName>
    </recommendedName>
</protein>
<reference evidence="2 3" key="1">
    <citation type="submission" date="2015-07" db="EMBL/GenBank/DDBJ databases">
        <title>Comparative genomics of the Sigatoka disease complex on banana suggests a link between parallel evolutionary changes in Pseudocercospora fijiensis and Pseudocercospora eumusae and increased virulence on the banana host.</title>
        <authorList>
            <person name="Chang T.-C."/>
            <person name="Salvucci A."/>
            <person name="Crous P.W."/>
            <person name="Stergiopoulos I."/>
        </authorList>
    </citation>
    <scope>NUCLEOTIDE SEQUENCE [LARGE SCALE GENOMIC DNA]</scope>
    <source>
        <strain evidence="2 3">CBS 114824</strain>
    </source>
</reference>
<dbReference type="OrthoDB" id="2139939at2759"/>
<dbReference type="AlphaFoldDB" id="A0A139H3M1"/>
<name>A0A139H3M1_9PEZI</name>
<feature type="region of interest" description="Disordered" evidence="1">
    <location>
        <begin position="87"/>
        <end position="215"/>
    </location>
</feature>
<dbReference type="PANTHER" id="PTHR34117">
    <property type="entry name" value="STYLE CELL-CYCLE INHIBITOR 1"/>
    <property type="match status" value="1"/>
</dbReference>
<keyword evidence="3" id="KW-1185">Reference proteome</keyword>
<dbReference type="Proteomes" id="UP000070133">
    <property type="component" value="Unassembled WGS sequence"/>
</dbReference>
<feature type="region of interest" description="Disordered" evidence="1">
    <location>
        <begin position="1"/>
        <end position="31"/>
    </location>
</feature>
<organism evidence="2 3">
    <name type="scientific">Pseudocercospora eumusae</name>
    <dbReference type="NCBI Taxonomy" id="321146"/>
    <lineage>
        <taxon>Eukaryota</taxon>
        <taxon>Fungi</taxon>
        <taxon>Dikarya</taxon>
        <taxon>Ascomycota</taxon>
        <taxon>Pezizomycotina</taxon>
        <taxon>Dothideomycetes</taxon>
        <taxon>Dothideomycetidae</taxon>
        <taxon>Mycosphaerellales</taxon>
        <taxon>Mycosphaerellaceae</taxon>
        <taxon>Pseudocercospora</taxon>
    </lineage>
</organism>
<feature type="compositionally biased region" description="Basic and acidic residues" evidence="1">
    <location>
        <begin position="91"/>
        <end position="102"/>
    </location>
</feature>
<evidence type="ECO:0000256" key="1">
    <source>
        <dbReference type="SAM" id="MobiDB-lite"/>
    </source>
</evidence>
<dbReference type="PANTHER" id="PTHR34117:SF1">
    <property type="entry name" value="STYLE CELL-CYCLE INHIBITOR 1"/>
    <property type="match status" value="1"/>
</dbReference>
<comment type="caution">
    <text evidence="2">The sequence shown here is derived from an EMBL/GenBank/DDBJ whole genome shotgun (WGS) entry which is preliminary data.</text>
</comment>
<feature type="compositionally biased region" description="Basic and acidic residues" evidence="1">
    <location>
        <begin position="158"/>
        <end position="215"/>
    </location>
</feature>